<accession>A0A0R1RGH3</accession>
<feature type="transmembrane region" description="Helical" evidence="1">
    <location>
        <begin position="35"/>
        <end position="57"/>
    </location>
</feature>
<feature type="transmembrane region" description="Helical" evidence="1">
    <location>
        <begin position="144"/>
        <end position="162"/>
    </location>
</feature>
<name>A0A0R1RGH3_9LACO</name>
<dbReference type="STRING" id="1423778.FC70_GL000648"/>
<dbReference type="AlphaFoldDB" id="A0A0R1RGH3"/>
<evidence type="ECO:0000313" key="4">
    <source>
        <dbReference type="Proteomes" id="UP000051697"/>
    </source>
</evidence>
<dbReference type="PANTHER" id="PTHR36834:SF2">
    <property type="entry name" value="MEMBRANE PROTEIN"/>
    <property type="match status" value="1"/>
</dbReference>
<organism evidence="3 4">
    <name type="scientific">Paucilactobacillus oligofermentans DSM 15707 = LMG 22743</name>
    <dbReference type="NCBI Taxonomy" id="1423778"/>
    <lineage>
        <taxon>Bacteria</taxon>
        <taxon>Bacillati</taxon>
        <taxon>Bacillota</taxon>
        <taxon>Bacilli</taxon>
        <taxon>Lactobacillales</taxon>
        <taxon>Lactobacillaceae</taxon>
        <taxon>Paucilactobacillus</taxon>
    </lineage>
</organism>
<comment type="caution">
    <text evidence="3">The sequence shown here is derived from an EMBL/GenBank/DDBJ whole genome shotgun (WGS) entry which is preliminary data.</text>
</comment>
<evidence type="ECO:0000259" key="2">
    <source>
        <dbReference type="Pfam" id="PF04892"/>
    </source>
</evidence>
<feature type="domain" description="VanZ-like" evidence="2">
    <location>
        <begin position="39"/>
        <end position="161"/>
    </location>
</feature>
<reference evidence="3 4" key="1">
    <citation type="journal article" date="2015" name="Genome Announc.">
        <title>Expanding the biotechnology potential of lactobacilli through comparative genomics of 213 strains and associated genera.</title>
        <authorList>
            <person name="Sun Z."/>
            <person name="Harris H.M."/>
            <person name="McCann A."/>
            <person name="Guo C."/>
            <person name="Argimon S."/>
            <person name="Zhang W."/>
            <person name="Yang X."/>
            <person name="Jeffery I.B."/>
            <person name="Cooney J.C."/>
            <person name="Kagawa T.F."/>
            <person name="Liu W."/>
            <person name="Song Y."/>
            <person name="Salvetti E."/>
            <person name="Wrobel A."/>
            <person name="Rasinkangas P."/>
            <person name="Parkhill J."/>
            <person name="Rea M.C."/>
            <person name="O'Sullivan O."/>
            <person name="Ritari J."/>
            <person name="Douillard F.P."/>
            <person name="Paul Ross R."/>
            <person name="Yang R."/>
            <person name="Briner A.E."/>
            <person name="Felis G.E."/>
            <person name="de Vos W.M."/>
            <person name="Barrangou R."/>
            <person name="Klaenhammer T.R."/>
            <person name="Caufield P.W."/>
            <person name="Cui Y."/>
            <person name="Zhang H."/>
            <person name="O'Toole P.W."/>
        </authorList>
    </citation>
    <scope>NUCLEOTIDE SEQUENCE [LARGE SCALE GENOMIC DNA]</scope>
    <source>
        <strain evidence="3 4">DSM 15707</strain>
    </source>
</reference>
<dbReference type="PANTHER" id="PTHR36834">
    <property type="entry name" value="MEMBRANE PROTEIN-RELATED"/>
    <property type="match status" value="1"/>
</dbReference>
<dbReference type="Pfam" id="PF04892">
    <property type="entry name" value="VanZ"/>
    <property type="match status" value="1"/>
</dbReference>
<dbReference type="OrthoDB" id="2247368at2"/>
<sequence>MLKWMPFIFIFLILIIFLIYIVFKHHDSLFPKITLICAWIYALFICRICFSPISFGFTSPNEIHYFLFDGIIFNLVPFQSLDTAFWMNILMTVPAGIFYQLIIQPTKLKNMILLGITTGLFLECTQMIINFIVHLGRWVEVDDLITNACGVWIGMLLVYLLLKSPFKKIVTTFQINK</sequence>
<keyword evidence="1" id="KW-1133">Transmembrane helix</keyword>
<feature type="transmembrane region" description="Helical" evidence="1">
    <location>
        <begin position="110"/>
        <end position="132"/>
    </location>
</feature>
<evidence type="ECO:0000313" key="3">
    <source>
        <dbReference type="EMBL" id="KRL56061.1"/>
    </source>
</evidence>
<keyword evidence="1" id="KW-0472">Membrane</keyword>
<dbReference type="InterPro" id="IPR053150">
    <property type="entry name" value="Teicoplanin_resist-assoc"/>
</dbReference>
<feature type="transmembrane region" description="Helical" evidence="1">
    <location>
        <begin position="6"/>
        <end position="23"/>
    </location>
</feature>
<protein>
    <submittedName>
        <fullName evidence="3">Integral membrane protein</fullName>
    </submittedName>
</protein>
<dbReference type="InterPro" id="IPR006976">
    <property type="entry name" value="VanZ-like"/>
</dbReference>
<feature type="transmembrane region" description="Helical" evidence="1">
    <location>
        <begin position="84"/>
        <end position="103"/>
    </location>
</feature>
<dbReference type="Proteomes" id="UP000051697">
    <property type="component" value="Unassembled WGS sequence"/>
</dbReference>
<evidence type="ECO:0000256" key="1">
    <source>
        <dbReference type="SAM" id="Phobius"/>
    </source>
</evidence>
<dbReference type="RefSeq" id="WP_057889620.1">
    <property type="nucleotide sequence ID" value="NZ_LN898144.1"/>
</dbReference>
<keyword evidence="1" id="KW-0812">Transmembrane</keyword>
<gene>
    <name evidence="3" type="ORF">FC70_GL000648</name>
</gene>
<dbReference type="PATRIC" id="fig|1423778.4.peg.676"/>
<proteinExistence type="predicted"/>
<dbReference type="KEGG" id="lol:LACOL_0647"/>
<keyword evidence="4" id="KW-1185">Reference proteome</keyword>
<dbReference type="EMBL" id="AZFE01000030">
    <property type="protein sequence ID" value="KRL56061.1"/>
    <property type="molecule type" value="Genomic_DNA"/>
</dbReference>